<organism evidence="1 2">
    <name type="scientific">Vigna angularis var. angularis</name>
    <dbReference type="NCBI Taxonomy" id="157739"/>
    <lineage>
        <taxon>Eukaryota</taxon>
        <taxon>Viridiplantae</taxon>
        <taxon>Streptophyta</taxon>
        <taxon>Embryophyta</taxon>
        <taxon>Tracheophyta</taxon>
        <taxon>Spermatophyta</taxon>
        <taxon>Magnoliopsida</taxon>
        <taxon>eudicotyledons</taxon>
        <taxon>Gunneridae</taxon>
        <taxon>Pentapetalae</taxon>
        <taxon>rosids</taxon>
        <taxon>fabids</taxon>
        <taxon>Fabales</taxon>
        <taxon>Fabaceae</taxon>
        <taxon>Papilionoideae</taxon>
        <taxon>50 kb inversion clade</taxon>
        <taxon>NPAAA clade</taxon>
        <taxon>indigoferoid/millettioid clade</taxon>
        <taxon>Phaseoleae</taxon>
        <taxon>Vigna</taxon>
    </lineage>
</organism>
<proteinExistence type="predicted"/>
<dbReference type="AlphaFoldDB" id="A0A0S3T4A8"/>
<evidence type="ECO:0000313" key="1">
    <source>
        <dbReference type="EMBL" id="BAT99966.1"/>
    </source>
</evidence>
<protein>
    <submittedName>
        <fullName evidence="1">Uncharacterized protein</fullName>
    </submittedName>
</protein>
<gene>
    <name evidence="1" type="primary">Vigan.10G151300</name>
    <name evidence="1" type="ORF">VIGAN_10151300</name>
</gene>
<reference evidence="1 2" key="1">
    <citation type="journal article" date="2015" name="Sci. Rep.">
        <title>The power of single molecule real-time sequencing technology in the de novo assembly of a eukaryotic genome.</title>
        <authorList>
            <person name="Sakai H."/>
            <person name="Naito K."/>
            <person name="Ogiso-Tanaka E."/>
            <person name="Takahashi Y."/>
            <person name="Iseki K."/>
            <person name="Muto C."/>
            <person name="Satou K."/>
            <person name="Teruya K."/>
            <person name="Shiroma A."/>
            <person name="Shimoji M."/>
            <person name="Hirano T."/>
            <person name="Itoh T."/>
            <person name="Kaga A."/>
            <person name="Tomooka N."/>
        </authorList>
    </citation>
    <scope>NUCLEOTIDE SEQUENCE [LARGE SCALE GENOMIC DNA]</scope>
    <source>
        <strain evidence="2">cv. Shumari</strain>
    </source>
</reference>
<keyword evidence="2" id="KW-1185">Reference proteome</keyword>
<accession>A0A0S3T4A8</accession>
<dbReference type="Proteomes" id="UP000291084">
    <property type="component" value="Chromosome 10"/>
</dbReference>
<evidence type="ECO:0000313" key="2">
    <source>
        <dbReference type="Proteomes" id="UP000291084"/>
    </source>
</evidence>
<dbReference type="EMBL" id="AP015043">
    <property type="protein sequence ID" value="BAT99966.1"/>
    <property type="molecule type" value="Genomic_DNA"/>
</dbReference>
<feature type="non-terminal residue" evidence="1">
    <location>
        <position position="1"/>
    </location>
</feature>
<sequence>CHTTAHVELSTEITMTSTITRLCITNSPPLNPLQGLRTNLSIGTRSDLLFHNLIPPFQPVHGHIPTPQDPLNHMSRSCSDHPRSSSTIIFHIGRQSRPIRSAPLLHHLLLLPRLQIFRRNLLRHAPIQSLPFLLRILRNPLHGEATTALQNRVKLLQKLLLPLRSDR</sequence>
<name>A0A0S3T4A8_PHAAN</name>